<dbReference type="Gene3D" id="1.10.3730.20">
    <property type="match status" value="2"/>
</dbReference>
<dbReference type="Pfam" id="PF00892">
    <property type="entry name" value="EamA"/>
    <property type="match status" value="2"/>
</dbReference>
<feature type="transmembrane region" description="Helical" evidence="5">
    <location>
        <begin position="61"/>
        <end position="83"/>
    </location>
</feature>
<evidence type="ECO:0000256" key="2">
    <source>
        <dbReference type="ARBA" id="ARBA00022692"/>
    </source>
</evidence>
<dbReference type="InterPro" id="IPR000620">
    <property type="entry name" value="EamA_dom"/>
</dbReference>
<keyword evidence="3 5" id="KW-1133">Transmembrane helix</keyword>
<feature type="transmembrane region" description="Helical" evidence="5">
    <location>
        <begin position="203"/>
        <end position="222"/>
    </location>
</feature>
<keyword evidence="8" id="KW-1185">Reference proteome</keyword>
<organism evidence="7 8">
    <name type="scientific">Caenispirillum salinarum AK4</name>
    <dbReference type="NCBI Taxonomy" id="1238182"/>
    <lineage>
        <taxon>Bacteria</taxon>
        <taxon>Pseudomonadati</taxon>
        <taxon>Pseudomonadota</taxon>
        <taxon>Alphaproteobacteria</taxon>
        <taxon>Rhodospirillales</taxon>
        <taxon>Novispirillaceae</taxon>
        <taxon>Caenispirillum</taxon>
    </lineage>
</organism>
<dbReference type="SUPFAM" id="SSF103481">
    <property type="entry name" value="Multidrug resistance efflux transporter EmrE"/>
    <property type="match status" value="2"/>
</dbReference>
<gene>
    <name evidence="7" type="ORF">C882_0061</name>
</gene>
<evidence type="ECO:0000256" key="5">
    <source>
        <dbReference type="SAM" id="Phobius"/>
    </source>
</evidence>
<dbReference type="PANTHER" id="PTHR32322">
    <property type="entry name" value="INNER MEMBRANE TRANSPORTER"/>
    <property type="match status" value="1"/>
</dbReference>
<feature type="transmembrane region" description="Helical" evidence="5">
    <location>
        <begin position="33"/>
        <end position="54"/>
    </location>
</feature>
<reference evidence="7 8" key="1">
    <citation type="journal article" date="2013" name="Genome Announc.">
        <title>Draft Genome Sequence of an Alphaproteobacterium, Caenispirillum salinarum AK4(T), Isolated from a Solar Saltern.</title>
        <authorList>
            <person name="Khatri I."/>
            <person name="Singh A."/>
            <person name="Korpole S."/>
            <person name="Pinnaka A.K."/>
            <person name="Subramanian S."/>
        </authorList>
    </citation>
    <scope>NUCLEOTIDE SEQUENCE [LARGE SCALE GENOMIC DNA]</scope>
    <source>
        <strain evidence="7 8">AK4</strain>
    </source>
</reference>
<dbReference type="eggNOG" id="COG0697">
    <property type="taxonomic scope" value="Bacteria"/>
</dbReference>
<feature type="transmembrane region" description="Helical" evidence="5">
    <location>
        <begin position="170"/>
        <end position="188"/>
    </location>
</feature>
<dbReference type="InterPro" id="IPR037185">
    <property type="entry name" value="EmrE-like"/>
</dbReference>
<dbReference type="RefSeq" id="WP_009540721.1">
    <property type="nucleotide sequence ID" value="NZ_ANHY01000010.1"/>
</dbReference>
<dbReference type="GO" id="GO:0016020">
    <property type="term" value="C:membrane"/>
    <property type="evidence" value="ECO:0007669"/>
    <property type="project" value="UniProtKB-SubCell"/>
</dbReference>
<dbReference type="OrthoDB" id="7158585at2"/>
<dbReference type="Proteomes" id="UP000009881">
    <property type="component" value="Unassembled WGS sequence"/>
</dbReference>
<name>K9GVG7_9PROT</name>
<dbReference type="AlphaFoldDB" id="K9GVG7"/>
<feature type="domain" description="EamA" evidence="6">
    <location>
        <begin position="139"/>
        <end position="275"/>
    </location>
</feature>
<keyword evidence="4 5" id="KW-0472">Membrane</keyword>
<evidence type="ECO:0000259" key="6">
    <source>
        <dbReference type="Pfam" id="PF00892"/>
    </source>
</evidence>
<accession>K9GVG7</accession>
<dbReference type="EMBL" id="ANHY01000010">
    <property type="protein sequence ID" value="EKV29980.1"/>
    <property type="molecule type" value="Genomic_DNA"/>
</dbReference>
<proteinExistence type="predicted"/>
<evidence type="ECO:0000313" key="7">
    <source>
        <dbReference type="EMBL" id="EKV29980.1"/>
    </source>
</evidence>
<feature type="transmembrane region" description="Helical" evidence="5">
    <location>
        <begin position="234"/>
        <end position="254"/>
    </location>
</feature>
<dbReference type="STRING" id="1238182.C882_0061"/>
<keyword evidence="2 5" id="KW-0812">Transmembrane</keyword>
<evidence type="ECO:0000256" key="1">
    <source>
        <dbReference type="ARBA" id="ARBA00004141"/>
    </source>
</evidence>
<evidence type="ECO:0000256" key="4">
    <source>
        <dbReference type="ARBA" id="ARBA00023136"/>
    </source>
</evidence>
<sequence length="302" mass="31531">MPTRDLLLGLMVVLLWGFNIVTAKWGVAAIPPLFFTALRFACVAALVVPFFPLPRSAWRPILILSVTFGTGGFGLMFTSFTLLEGSTAAIVQQLVVPFSVIVGIVALGERPGWRRLSGIGLALAGIVLIAGEPGRAPLAGVLLMAASAASTAIGNLYLKKLTMLPPLGVVGWMSLLAVPQLAILSLLLEENQLGSLAGADTRIWLSLLYTVIAASIIAHSLWAGLVRRHELSRIVPFALLAPVTSVLCATLFLGEPLTPLKVVGGLVTMAGVAVIQLRQASRAPARPAVETPAETATPGGAP</sequence>
<feature type="domain" description="EamA" evidence="6">
    <location>
        <begin position="6"/>
        <end position="130"/>
    </location>
</feature>
<feature type="transmembrane region" description="Helical" evidence="5">
    <location>
        <begin position="115"/>
        <end position="131"/>
    </location>
</feature>
<feature type="transmembrane region" description="Helical" evidence="5">
    <location>
        <begin position="89"/>
        <end position="108"/>
    </location>
</feature>
<comment type="subcellular location">
    <subcellularLocation>
        <location evidence="1">Membrane</location>
        <topology evidence="1">Multi-pass membrane protein</topology>
    </subcellularLocation>
</comment>
<evidence type="ECO:0000256" key="3">
    <source>
        <dbReference type="ARBA" id="ARBA00022989"/>
    </source>
</evidence>
<comment type="caution">
    <text evidence="7">The sequence shown here is derived from an EMBL/GenBank/DDBJ whole genome shotgun (WGS) entry which is preliminary data.</text>
</comment>
<evidence type="ECO:0000313" key="8">
    <source>
        <dbReference type="Proteomes" id="UP000009881"/>
    </source>
</evidence>
<feature type="transmembrane region" description="Helical" evidence="5">
    <location>
        <begin position="137"/>
        <end position="158"/>
    </location>
</feature>
<dbReference type="PANTHER" id="PTHR32322:SF9">
    <property type="entry name" value="AMINO-ACID METABOLITE EFFLUX PUMP-RELATED"/>
    <property type="match status" value="1"/>
</dbReference>
<protein>
    <submittedName>
        <fullName evidence="7">Permease of the drug/metabolite transporter (DMT) superfamily</fullName>
    </submittedName>
</protein>
<dbReference type="InterPro" id="IPR050638">
    <property type="entry name" value="AA-Vitamin_Transporters"/>
</dbReference>